<keyword evidence="4" id="KW-1185">Reference proteome</keyword>
<name>A0BK38_PARTE</name>
<reference evidence="3 4" key="1">
    <citation type="journal article" date="2006" name="Nature">
        <title>Global trends of whole-genome duplications revealed by the ciliate Paramecium tetraurelia.</title>
        <authorList>
            <consortium name="Genoscope"/>
            <person name="Aury J.-M."/>
            <person name="Jaillon O."/>
            <person name="Duret L."/>
            <person name="Noel B."/>
            <person name="Jubin C."/>
            <person name="Porcel B.M."/>
            <person name="Segurens B."/>
            <person name="Daubin V."/>
            <person name="Anthouard V."/>
            <person name="Aiach N."/>
            <person name="Arnaiz O."/>
            <person name="Billaut A."/>
            <person name="Beisson J."/>
            <person name="Blanc I."/>
            <person name="Bouhouche K."/>
            <person name="Camara F."/>
            <person name="Duharcourt S."/>
            <person name="Guigo R."/>
            <person name="Gogendeau D."/>
            <person name="Katinka M."/>
            <person name="Keller A.-M."/>
            <person name="Kissmehl R."/>
            <person name="Klotz C."/>
            <person name="Koll F."/>
            <person name="Le Moue A."/>
            <person name="Lepere C."/>
            <person name="Malinsky S."/>
            <person name="Nowacki M."/>
            <person name="Nowak J.K."/>
            <person name="Plattner H."/>
            <person name="Poulain J."/>
            <person name="Ruiz F."/>
            <person name="Serrano V."/>
            <person name="Zagulski M."/>
            <person name="Dessen P."/>
            <person name="Betermier M."/>
            <person name="Weissenbach J."/>
            <person name="Scarpelli C."/>
            <person name="Schachter V."/>
            <person name="Sperling L."/>
            <person name="Meyer E."/>
            <person name="Cohen J."/>
            <person name="Wincker P."/>
        </authorList>
    </citation>
    <scope>NUCLEOTIDE SEQUENCE [LARGE SCALE GENOMIC DNA]</scope>
    <source>
        <strain evidence="3 4">Stock d4-2</strain>
    </source>
</reference>
<dbReference type="PANTHER" id="PTHR44943:SF4">
    <property type="entry name" value="TPR REPEAT-CONTAINING PROTEIN MJ0798"/>
    <property type="match status" value="1"/>
</dbReference>
<dbReference type="RefSeq" id="XP_001426303.1">
    <property type="nucleotide sequence ID" value="XM_001426266.1"/>
</dbReference>
<dbReference type="AlphaFoldDB" id="A0BK38"/>
<evidence type="ECO:0000313" key="4">
    <source>
        <dbReference type="Proteomes" id="UP000000600"/>
    </source>
</evidence>
<dbReference type="Gene3D" id="1.25.40.10">
    <property type="entry name" value="Tetratricopeptide repeat domain"/>
    <property type="match status" value="1"/>
</dbReference>
<dbReference type="SMART" id="SM00028">
    <property type="entry name" value="TPR"/>
    <property type="match status" value="2"/>
</dbReference>
<keyword evidence="2" id="KW-0802">TPR repeat</keyword>
<organism evidence="3 4">
    <name type="scientific">Paramecium tetraurelia</name>
    <dbReference type="NCBI Taxonomy" id="5888"/>
    <lineage>
        <taxon>Eukaryota</taxon>
        <taxon>Sar</taxon>
        <taxon>Alveolata</taxon>
        <taxon>Ciliophora</taxon>
        <taxon>Intramacronucleata</taxon>
        <taxon>Oligohymenophorea</taxon>
        <taxon>Peniculida</taxon>
        <taxon>Parameciidae</taxon>
        <taxon>Paramecium</taxon>
    </lineage>
</organism>
<protein>
    <submittedName>
        <fullName evidence="3">Uncharacterized protein</fullName>
    </submittedName>
</protein>
<accession>A0BK38</accession>
<gene>
    <name evidence="3" type="ORF">GSPATT00029535001</name>
</gene>
<keyword evidence="1" id="KW-0677">Repeat</keyword>
<dbReference type="OrthoDB" id="319303at2759"/>
<sequence>MKSFNNQIILVKSLTKYKKQVSKNLRADNIEDELIRIQDSINGQMKICYTQALQETDNECLELERIKFLLEINEVQEARIFLDNMIKKYPKNIEAYLYKGIREIYLANILEDEKSFDKIIDLFDEAISLQPENVQLYENKARHLEKQQKWVEALKCINQALSKSPDSLHYYLQKFKPLQKLNLIKTARQCCRMIPNVYYDTDQEMEQCDF</sequence>
<dbReference type="HOGENOM" id="CLU_1312287_0_0_1"/>
<dbReference type="InterPro" id="IPR019734">
    <property type="entry name" value="TPR_rpt"/>
</dbReference>
<dbReference type="InterPro" id="IPR011990">
    <property type="entry name" value="TPR-like_helical_dom_sf"/>
</dbReference>
<dbReference type="EMBL" id="CT867999">
    <property type="protein sequence ID" value="CAK58905.1"/>
    <property type="molecule type" value="Genomic_DNA"/>
</dbReference>
<proteinExistence type="predicted"/>
<evidence type="ECO:0000256" key="1">
    <source>
        <dbReference type="ARBA" id="ARBA00022737"/>
    </source>
</evidence>
<evidence type="ECO:0000313" key="3">
    <source>
        <dbReference type="EMBL" id="CAK58905.1"/>
    </source>
</evidence>
<dbReference type="InterPro" id="IPR051685">
    <property type="entry name" value="Ycf3/AcsC/BcsC/TPR_MFPF"/>
</dbReference>
<dbReference type="KEGG" id="ptm:GSPATT00029535001"/>
<dbReference type="Proteomes" id="UP000000600">
    <property type="component" value="Unassembled WGS sequence"/>
</dbReference>
<dbReference type="PANTHER" id="PTHR44943">
    <property type="entry name" value="CELLULOSE SYNTHASE OPERON PROTEIN C"/>
    <property type="match status" value="1"/>
</dbReference>
<dbReference type="InParanoid" id="A0BK38"/>
<evidence type="ECO:0000256" key="2">
    <source>
        <dbReference type="ARBA" id="ARBA00022803"/>
    </source>
</evidence>
<dbReference type="SUPFAM" id="SSF48452">
    <property type="entry name" value="TPR-like"/>
    <property type="match status" value="1"/>
</dbReference>
<dbReference type="GeneID" id="5012087"/>